<dbReference type="GO" id="GO:0010811">
    <property type="term" value="P:positive regulation of cell-substrate adhesion"/>
    <property type="evidence" value="ECO:0007669"/>
    <property type="project" value="TreeGrafter"/>
</dbReference>
<reference evidence="4" key="1">
    <citation type="journal article" name="BMC Genomics">
        <title>Long-read sequencing and de novo genome assembly of marine medaka (Oryzias melastigma).</title>
        <authorList>
            <person name="Liang P."/>
            <person name="Saqib H.S.A."/>
            <person name="Ni X."/>
            <person name="Shen Y."/>
        </authorList>
    </citation>
    <scope>NUCLEOTIDE SEQUENCE</scope>
    <source>
        <strain evidence="4">Bigg-433</strain>
    </source>
</reference>
<dbReference type="PANTHER" id="PTHR46792">
    <property type="entry name" value="COILED-COIL DOMAIN-CONTAINING PROTEIN 80"/>
    <property type="match status" value="1"/>
</dbReference>
<dbReference type="Proteomes" id="UP000646548">
    <property type="component" value="Unassembled WGS sequence"/>
</dbReference>
<feature type="compositionally biased region" description="Basic and acidic residues" evidence="2">
    <location>
        <begin position="295"/>
        <end position="304"/>
    </location>
</feature>
<keyword evidence="1" id="KW-0732">Signal</keyword>
<sequence length="585" mass="66089">MAGKKRLWVITAPSHNDHYLQMMEKQLEDMDQKGLNCRLAERDTFIITIIQNAMMEGRIQKTTLQGDATVENLDPDTVTRLLHYLELANQDQTFTMLVIKKNLRVSERFPYPVRVEAILELIDHFPVRKLEKATRKGSHLRCKTIKKKLVVKRRKMTKKIVLSPHTRGNITSVVTLQRKGPVDKKVALKSKIQDILNGRSRFVIWKKPAETAKGKESGSNDWPTSQVLRPTAAPRRSKEVVKDRPHSAVENVKKNRNTQEKVEPGVKADIQDKQSSKKKNKKKKGKKGKGRGKKSSREASEEDKAALKKLLDSLERVQTPDESEPPLSDQSKELSSAGLISLLRQELGMSSADLFSITVTDYDIKPKTVFEAPPSSSALFEYIDNFPSRHSEKEREKKSPPVCSEDVPAPAVQDSLLRFMSKRRLLLISAPSEDDYSFQQQRSALIGQECHLGIRHFALLKLFGNGERASGTVELFPLNGRSQSEVEPLSSATVKNLREQLKISEDYFSMLVVGKDGDVKAWFTSPMWSLDSIYDLVDSMELRLQEEKLQRSLGIHCTEEGGTRGGEAGQYPGYGGEEETSMYQK</sequence>
<feature type="domain" description="DUF4174" evidence="3">
    <location>
        <begin position="2"/>
        <end position="131"/>
    </location>
</feature>
<dbReference type="GO" id="GO:0030198">
    <property type="term" value="P:extracellular matrix organization"/>
    <property type="evidence" value="ECO:0007669"/>
    <property type="project" value="TreeGrafter"/>
</dbReference>
<gene>
    <name evidence="4" type="ORF">FQA47_016826</name>
</gene>
<evidence type="ECO:0000259" key="3">
    <source>
        <dbReference type="Pfam" id="PF13778"/>
    </source>
</evidence>
<dbReference type="InterPro" id="IPR025232">
    <property type="entry name" value="DUF4174"/>
</dbReference>
<evidence type="ECO:0000313" key="5">
    <source>
        <dbReference type="Proteomes" id="UP000646548"/>
    </source>
</evidence>
<evidence type="ECO:0000313" key="4">
    <source>
        <dbReference type="EMBL" id="KAF6725967.1"/>
    </source>
</evidence>
<dbReference type="GO" id="GO:0005604">
    <property type="term" value="C:basement membrane"/>
    <property type="evidence" value="ECO:0007669"/>
    <property type="project" value="TreeGrafter"/>
</dbReference>
<feature type="region of interest" description="Disordered" evidence="2">
    <location>
        <begin position="557"/>
        <end position="585"/>
    </location>
</feature>
<dbReference type="PANTHER" id="PTHR46792:SF1">
    <property type="entry name" value="COILED-COIL DOMAIN-CONTAINING 80-LIKE 2"/>
    <property type="match status" value="1"/>
</dbReference>
<organism evidence="4 5">
    <name type="scientific">Oryzias melastigma</name>
    <name type="common">Marine medaka</name>
    <dbReference type="NCBI Taxonomy" id="30732"/>
    <lineage>
        <taxon>Eukaryota</taxon>
        <taxon>Metazoa</taxon>
        <taxon>Chordata</taxon>
        <taxon>Craniata</taxon>
        <taxon>Vertebrata</taxon>
        <taxon>Euteleostomi</taxon>
        <taxon>Actinopterygii</taxon>
        <taxon>Neopterygii</taxon>
        <taxon>Teleostei</taxon>
        <taxon>Neoteleostei</taxon>
        <taxon>Acanthomorphata</taxon>
        <taxon>Ovalentaria</taxon>
        <taxon>Atherinomorphae</taxon>
        <taxon>Beloniformes</taxon>
        <taxon>Adrianichthyidae</taxon>
        <taxon>Oryziinae</taxon>
        <taxon>Oryzias</taxon>
    </lineage>
</organism>
<feature type="domain" description="DUF4174" evidence="3">
    <location>
        <begin position="416"/>
        <end position="546"/>
    </location>
</feature>
<proteinExistence type="predicted"/>
<comment type="caution">
    <text evidence="4">The sequence shown here is derived from an EMBL/GenBank/DDBJ whole genome shotgun (WGS) entry which is preliminary data.</text>
</comment>
<name>A0A834CA97_ORYME</name>
<dbReference type="Pfam" id="PF13778">
    <property type="entry name" value="DUF4174"/>
    <property type="match status" value="3"/>
</dbReference>
<feature type="compositionally biased region" description="Basic residues" evidence="2">
    <location>
        <begin position="276"/>
        <end position="294"/>
    </location>
</feature>
<feature type="domain" description="DUF4174" evidence="3">
    <location>
        <begin position="332"/>
        <end position="392"/>
    </location>
</feature>
<feature type="compositionally biased region" description="Basic and acidic residues" evidence="2">
    <location>
        <begin position="236"/>
        <end position="275"/>
    </location>
</feature>
<feature type="compositionally biased region" description="Acidic residues" evidence="2">
    <location>
        <begin position="576"/>
        <end position="585"/>
    </location>
</feature>
<feature type="compositionally biased region" description="Polar residues" evidence="2">
    <location>
        <begin position="219"/>
        <end position="228"/>
    </location>
</feature>
<accession>A0A834CA97</accession>
<dbReference type="EMBL" id="WKFB01000350">
    <property type="protein sequence ID" value="KAF6725967.1"/>
    <property type="molecule type" value="Genomic_DNA"/>
</dbReference>
<evidence type="ECO:0000256" key="1">
    <source>
        <dbReference type="ARBA" id="ARBA00022729"/>
    </source>
</evidence>
<dbReference type="AlphaFoldDB" id="A0A834CA97"/>
<protein>
    <submittedName>
        <fullName evidence="4">Coiled-coil domain-containing protein 80</fullName>
    </submittedName>
</protein>
<feature type="region of interest" description="Disordered" evidence="2">
    <location>
        <begin position="212"/>
        <end position="304"/>
    </location>
</feature>
<evidence type="ECO:0000256" key="2">
    <source>
        <dbReference type="SAM" id="MobiDB-lite"/>
    </source>
</evidence>
<feature type="compositionally biased region" description="Gly residues" evidence="2">
    <location>
        <begin position="563"/>
        <end position="575"/>
    </location>
</feature>